<dbReference type="PRINTS" id="PR00599">
    <property type="entry name" value="MAPEPTIDASE"/>
</dbReference>
<dbReference type="GO" id="GO:0070006">
    <property type="term" value="F:metalloaminopeptidase activity"/>
    <property type="evidence" value="ECO:0007669"/>
    <property type="project" value="UniProtKB-UniRule"/>
</dbReference>
<feature type="binding site" evidence="6">
    <location>
        <position position="174"/>
    </location>
    <ligand>
        <name>a divalent metal cation</name>
        <dbReference type="ChEBI" id="CHEBI:60240"/>
        <label>2</label>
        <note>catalytic</note>
    </ligand>
</feature>
<feature type="binding site" evidence="6">
    <location>
        <position position="100"/>
    </location>
    <ligand>
        <name>a divalent metal cation</name>
        <dbReference type="ChEBI" id="CHEBI:60240"/>
        <label>1</label>
    </ligand>
</feature>
<proteinExistence type="inferred from homology"/>
<feature type="binding site" evidence="6">
    <location>
        <position position="111"/>
    </location>
    <ligand>
        <name>a divalent metal cation</name>
        <dbReference type="ChEBI" id="CHEBI:60240"/>
        <label>1</label>
    </ligand>
</feature>
<dbReference type="InterPro" id="IPR000994">
    <property type="entry name" value="Pept_M24"/>
</dbReference>
<evidence type="ECO:0000256" key="5">
    <source>
        <dbReference type="ARBA" id="ARBA00022801"/>
    </source>
</evidence>
<dbReference type="EMBL" id="JACXBF010000462">
    <property type="protein sequence ID" value="MBD2802126.1"/>
    <property type="molecule type" value="Genomic_DNA"/>
</dbReference>
<dbReference type="AlphaFoldDB" id="A0AAW3YXM8"/>
<evidence type="ECO:0000256" key="1">
    <source>
        <dbReference type="ARBA" id="ARBA00002521"/>
    </source>
</evidence>
<comment type="similarity">
    <text evidence="6">Belongs to the peptidase M24A family. Methionine aminopeptidase type 1 subfamily.</text>
</comment>
<dbReference type="GO" id="GO:0006508">
    <property type="term" value="P:proteolysis"/>
    <property type="evidence" value="ECO:0007669"/>
    <property type="project" value="UniProtKB-KW"/>
</dbReference>
<keyword evidence="5 6" id="KW-0378">Hydrolase</keyword>
<protein>
    <recommendedName>
        <fullName evidence="6 7">Methionine aminopeptidase</fullName>
        <shortName evidence="6">MAP</shortName>
        <shortName evidence="6">MetAP</shortName>
        <ecNumber evidence="6 7">3.4.11.18</ecNumber>
    </recommendedName>
    <alternativeName>
        <fullName evidence="6">Peptidase M</fullName>
    </alternativeName>
</protein>
<feature type="binding site" evidence="6">
    <location>
        <position position="83"/>
    </location>
    <ligand>
        <name>substrate</name>
    </ligand>
</feature>
<comment type="function">
    <text evidence="1 6">Removes the N-terminal methionine from nascent proteins. The N-terminal methionine is often cleaved when the second residue in the primary sequence is small and uncharged (Met-Ala-, Cys, Gly, Pro, Ser, Thr, or Val). Requires deformylation of the N(alpha)-formylated initiator methionine before it can be hydrolyzed.</text>
</comment>
<feature type="domain" description="Peptidase M24" evidence="8">
    <location>
        <begin position="17"/>
        <end position="244"/>
    </location>
</feature>
<comment type="cofactor">
    <cofactor evidence="6">
        <name>Co(2+)</name>
        <dbReference type="ChEBI" id="CHEBI:48828"/>
    </cofactor>
    <cofactor evidence="6">
        <name>Zn(2+)</name>
        <dbReference type="ChEBI" id="CHEBI:29105"/>
    </cofactor>
    <cofactor evidence="6">
        <name>Mn(2+)</name>
        <dbReference type="ChEBI" id="CHEBI:29035"/>
    </cofactor>
    <cofactor evidence="6">
        <name>Fe(2+)</name>
        <dbReference type="ChEBI" id="CHEBI:29033"/>
    </cofactor>
    <text evidence="6">Binds 2 divalent metal cations per subunit. Has a high-affinity and a low affinity metal-binding site. The true nature of the physiological cofactor is under debate. The enzyme is active with cobalt, zinc, manganese or divalent iron ions. Most likely, methionine aminopeptidases function as mononuclear Fe(2+)-metalloproteases under physiological conditions, and the catalytically relevant metal-binding site has been assigned to the histidine-containing high-affinity site.</text>
</comment>
<reference evidence="9" key="2">
    <citation type="journal article" date="2024" name="Toxins">
        <title>Genome Sequence Analysis of Native Xenorhabdus Strains Isolated from Entomopathogenic Nematodes in Argentina.</title>
        <authorList>
            <person name="Palma L."/>
            <person name="Frizzo L."/>
            <person name="Kaiser S."/>
            <person name="Berry C."/>
            <person name="Caballero P."/>
            <person name="Bode H.B."/>
            <person name="Del Valle E.E."/>
        </authorList>
    </citation>
    <scope>NUCLEOTIDE SEQUENCE</scope>
    <source>
        <strain evidence="9">M</strain>
    </source>
</reference>
<dbReference type="GO" id="GO:0004239">
    <property type="term" value="F:initiator methionyl aminopeptidase activity"/>
    <property type="evidence" value="ECO:0007669"/>
    <property type="project" value="UniProtKB-UniRule"/>
</dbReference>
<evidence type="ECO:0000256" key="7">
    <source>
        <dbReference type="RuleBase" id="RU003653"/>
    </source>
</evidence>
<feature type="binding site" evidence="6">
    <location>
        <position position="181"/>
    </location>
    <ligand>
        <name>substrate</name>
    </ligand>
</feature>
<keyword evidence="3 6" id="KW-0645">Protease</keyword>
<accession>A0AAW3YXM8</accession>
<dbReference type="InterPro" id="IPR001714">
    <property type="entry name" value="Pept_M24_MAP"/>
</dbReference>
<comment type="subunit">
    <text evidence="6">Monomer.</text>
</comment>
<dbReference type="EC" id="3.4.11.18" evidence="6 7"/>
<dbReference type="NCBIfam" id="TIGR00500">
    <property type="entry name" value="met_pdase_I"/>
    <property type="match status" value="1"/>
</dbReference>
<gene>
    <name evidence="6 9" type="primary">map</name>
    <name evidence="9" type="ORF">ID854_17195</name>
</gene>
<evidence type="ECO:0000256" key="4">
    <source>
        <dbReference type="ARBA" id="ARBA00022723"/>
    </source>
</evidence>
<dbReference type="PANTHER" id="PTHR43330:SF27">
    <property type="entry name" value="METHIONINE AMINOPEPTIDASE"/>
    <property type="match status" value="1"/>
</dbReference>
<evidence type="ECO:0000256" key="6">
    <source>
        <dbReference type="HAMAP-Rule" id="MF_01974"/>
    </source>
</evidence>
<feature type="binding site" evidence="6">
    <location>
        <position position="238"/>
    </location>
    <ligand>
        <name>a divalent metal cation</name>
        <dbReference type="ChEBI" id="CHEBI:60240"/>
        <label>1</label>
    </ligand>
</feature>
<dbReference type="InterPro" id="IPR002467">
    <property type="entry name" value="Pept_M24A_MAP1"/>
</dbReference>
<keyword evidence="4 6" id="KW-0479">Metal-binding</keyword>
<comment type="caution">
    <text evidence="9">The sequence shown here is derived from an EMBL/GenBank/DDBJ whole genome shotgun (WGS) entry which is preliminary data.</text>
</comment>
<dbReference type="Pfam" id="PF00557">
    <property type="entry name" value="Peptidase_M24"/>
    <property type="match status" value="1"/>
</dbReference>
<dbReference type="SUPFAM" id="SSF55920">
    <property type="entry name" value="Creatinase/aminopeptidase"/>
    <property type="match status" value="1"/>
</dbReference>
<feature type="binding site" evidence="6">
    <location>
        <position position="238"/>
    </location>
    <ligand>
        <name>a divalent metal cation</name>
        <dbReference type="ChEBI" id="CHEBI:60240"/>
        <label>2</label>
        <note>catalytic</note>
    </ligand>
</feature>
<organism evidence="9">
    <name type="scientific">Xenorhabdus szentirmaii</name>
    <dbReference type="NCBI Taxonomy" id="290112"/>
    <lineage>
        <taxon>Bacteria</taxon>
        <taxon>Pseudomonadati</taxon>
        <taxon>Pseudomonadota</taxon>
        <taxon>Gammaproteobacteria</taxon>
        <taxon>Enterobacterales</taxon>
        <taxon>Morganellaceae</taxon>
        <taxon>Xenorhabdus</taxon>
    </lineage>
</organism>
<dbReference type="GO" id="GO:0005829">
    <property type="term" value="C:cytosol"/>
    <property type="evidence" value="ECO:0007669"/>
    <property type="project" value="TreeGrafter"/>
</dbReference>
<evidence type="ECO:0000256" key="2">
    <source>
        <dbReference type="ARBA" id="ARBA00022438"/>
    </source>
</evidence>
<feature type="binding site" evidence="6">
    <location>
        <position position="111"/>
    </location>
    <ligand>
        <name>a divalent metal cation</name>
        <dbReference type="ChEBI" id="CHEBI:60240"/>
        <label>2</label>
        <note>catalytic</note>
    </ligand>
</feature>
<evidence type="ECO:0000259" key="8">
    <source>
        <dbReference type="Pfam" id="PF00557"/>
    </source>
</evidence>
<dbReference type="GO" id="GO:0046872">
    <property type="term" value="F:metal ion binding"/>
    <property type="evidence" value="ECO:0007669"/>
    <property type="project" value="UniProtKB-UniRule"/>
</dbReference>
<evidence type="ECO:0000256" key="3">
    <source>
        <dbReference type="ARBA" id="ARBA00022670"/>
    </source>
</evidence>
<reference evidence="9" key="1">
    <citation type="submission" date="2020-09" db="EMBL/GenBank/DDBJ databases">
        <authorList>
            <person name="Palma L."/>
            <person name="Caballero P."/>
            <person name="Berry C."/>
            <person name="Del Valle E."/>
        </authorList>
    </citation>
    <scope>NUCLEOTIDE SEQUENCE</scope>
    <source>
        <strain evidence="9">M</strain>
    </source>
</reference>
<dbReference type="Gene3D" id="3.90.230.10">
    <property type="entry name" value="Creatinase/methionine aminopeptidase superfamily"/>
    <property type="match status" value="1"/>
</dbReference>
<dbReference type="RefSeq" id="WP_323869526.1">
    <property type="nucleotide sequence ID" value="NZ_JACXBF010000462.1"/>
</dbReference>
<dbReference type="Proteomes" id="UP001193920">
    <property type="component" value="Unassembled WGS sequence"/>
</dbReference>
<dbReference type="CDD" id="cd01086">
    <property type="entry name" value="MetAP1"/>
    <property type="match status" value="1"/>
</dbReference>
<dbReference type="InterPro" id="IPR036005">
    <property type="entry name" value="Creatinase/aminopeptidase-like"/>
</dbReference>
<dbReference type="PANTHER" id="PTHR43330">
    <property type="entry name" value="METHIONINE AMINOPEPTIDASE"/>
    <property type="match status" value="1"/>
</dbReference>
<evidence type="ECO:0000313" key="9">
    <source>
        <dbReference type="EMBL" id="MBD2802126.1"/>
    </source>
</evidence>
<sequence>MTRSNGILIKNADEIKKMEIAGHLTGKVLEAVRSIIVPRVTTLEIDAFCHDYITKTLNAIPGSLGQYEFPHTVNTSVNHVVCHGWPSGKKLKNGDIVNVDVTVKKEGYYGDSSITFCVGDVSSHAKRLVDITQQCLYRAIKIVKPGITLGDIGHTIQQHAEANNYSVVREYCGHGIGSSMHEAPQVLHYGKAGEGMILEEGMTFTIEPMINQGKKDVKLHKDGWTVTTKDRRLSAQFEHTILVTRDGFKVLTLRDEERETFESYLSGL</sequence>
<name>A0AAW3YXM8_9GAMM</name>
<dbReference type="PROSITE" id="PS00680">
    <property type="entry name" value="MAP_1"/>
    <property type="match status" value="1"/>
</dbReference>
<dbReference type="HAMAP" id="MF_01974">
    <property type="entry name" value="MetAP_1"/>
    <property type="match status" value="1"/>
</dbReference>
<keyword evidence="2 6" id="KW-0031">Aminopeptidase</keyword>
<feature type="binding site" evidence="6">
    <location>
        <position position="207"/>
    </location>
    <ligand>
        <name>a divalent metal cation</name>
        <dbReference type="ChEBI" id="CHEBI:60240"/>
        <label>2</label>
        <note>catalytic</note>
    </ligand>
</feature>
<comment type="catalytic activity">
    <reaction evidence="6 7">
        <text>Release of N-terminal amino acids, preferentially methionine, from peptides and arylamides.</text>
        <dbReference type="EC" id="3.4.11.18"/>
    </reaction>
</comment>